<accession>A0A518CX55</accession>
<dbReference type="EMBL" id="CP036290">
    <property type="protein sequence ID" value="QDU83778.1"/>
    <property type="molecule type" value="Genomic_DNA"/>
</dbReference>
<sequence>MDHSPLHSIEIVTPDVDGTRALYTDSFGAAFAEPDPLLGGAVVAELPSGSRIGIRVPMHEQESPVVRMDVRVAELT</sequence>
<dbReference type="SUPFAM" id="SSF54593">
    <property type="entry name" value="Glyoxalase/Bleomycin resistance protein/Dihydroxybiphenyl dioxygenase"/>
    <property type="match status" value="1"/>
</dbReference>
<gene>
    <name evidence="1" type="ORF">Pla163_08790</name>
</gene>
<dbReference type="InterPro" id="IPR029068">
    <property type="entry name" value="Glyas_Bleomycin-R_OHBP_Dase"/>
</dbReference>
<evidence type="ECO:0008006" key="3">
    <source>
        <dbReference type="Google" id="ProtNLM"/>
    </source>
</evidence>
<dbReference type="Proteomes" id="UP000319342">
    <property type="component" value="Chromosome"/>
</dbReference>
<name>A0A518CX55_9BACT</name>
<organism evidence="1 2">
    <name type="scientific">Rohdeia mirabilis</name>
    <dbReference type="NCBI Taxonomy" id="2528008"/>
    <lineage>
        <taxon>Bacteria</taxon>
        <taxon>Pseudomonadati</taxon>
        <taxon>Planctomycetota</taxon>
        <taxon>Planctomycetia</taxon>
        <taxon>Planctomycetia incertae sedis</taxon>
        <taxon>Rohdeia</taxon>
    </lineage>
</organism>
<dbReference type="OrthoDB" id="9793039at2"/>
<dbReference type="AlphaFoldDB" id="A0A518CX55"/>
<dbReference type="RefSeq" id="WP_145184083.1">
    <property type="nucleotide sequence ID" value="NZ_CP036290.1"/>
</dbReference>
<keyword evidence="2" id="KW-1185">Reference proteome</keyword>
<proteinExistence type="predicted"/>
<evidence type="ECO:0000313" key="2">
    <source>
        <dbReference type="Proteomes" id="UP000319342"/>
    </source>
</evidence>
<evidence type="ECO:0000313" key="1">
    <source>
        <dbReference type="EMBL" id="QDU83778.1"/>
    </source>
</evidence>
<protein>
    <recommendedName>
        <fullName evidence="3">Glyoxalase-like domain protein</fullName>
    </recommendedName>
</protein>
<reference evidence="1 2" key="1">
    <citation type="submission" date="2019-02" db="EMBL/GenBank/DDBJ databases">
        <title>Deep-cultivation of Planctomycetes and their phenomic and genomic characterization uncovers novel biology.</title>
        <authorList>
            <person name="Wiegand S."/>
            <person name="Jogler M."/>
            <person name="Boedeker C."/>
            <person name="Pinto D."/>
            <person name="Vollmers J."/>
            <person name="Rivas-Marin E."/>
            <person name="Kohn T."/>
            <person name="Peeters S.H."/>
            <person name="Heuer A."/>
            <person name="Rast P."/>
            <person name="Oberbeckmann S."/>
            <person name="Bunk B."/>
            <person name="Jeske O."/>
            <person name="Meyerdierks A."/>
            <person name="Storesund J.E."/>
            <person name="Kallscheuer N."/>
            <person name="Luecker S."/>
            <person name="Lage O.M."/>
            <person name="Pohl T."/>
            <person name="Merkel B.J."/>
            <person name="Hornburger P."/>
            <person name="Mueller R.-W."/>
            <person name="Bruemmer F."/>
            <person name="Labrenz M."/>
            <person name="Spormann A.M."/>
            <person name="Op den Camp H."/>
            <person name="Overmann J."/>
            <person name="Amann R."/>
            <person name="Jetten M.S.M."/>
            <person name="Mascher T."/>
            <person name="Medema M.H."/>
            <person name="Devos D.P."/>
            <person name="Kaster A.-K."/>
            <person name="Ovreas L."/>
            <person name="Rohde M."/>
            <person name="Galperin M.Y."/>
            <person name="Jogler C."/>
        </authorList>
    </citation>
    <scope>NUCLEOTIDE SEQUENCE [LARGE SCALE GENOMIC DNA]</scope>
    <source>
        <strain evidence="1 2">Pla163</strain>
    </source>
</reference>